<proteinExistence type="predicted"/>
<keyword evidence="3" id="KW-1185">Reference proteome</keyword>
<accession>A0A5C6S335</accession>
<evidence type="ECO:0000313" key="3">
    <source>
        <dbReference type="Proteomes" id="UP000321562"/>
    </source>
</evidence>
<dbReference type="AlphaFoldDB" id="A0A5C6S335"/>
<dbReference type="PIRSF" id="PIRSF021308">
    <property type="entry name" value="UCP021308"/>
    <property type="match status" value="1"/>
</dbReference>
<dbReference type="Proteomes" id="UP000321562">
    <property type="component" value="Unassembled WGS sequence"/>
</dbReference>
<evidence type="ECO:0000313" key="2">
    <source>
        <dbReference type="EMBL" id="TXB68032.1"/>
    </source>
</evidence>
<evidence type="ECO:0000259" key="1">
    <source>
        <dbReference type="Pfam" id="PF08818"/>
    </source>
</evidence>
<feature type="domain" description="YdhG-like" evidence="1">
    <location>
        <begin position="26"/>
        <end position="123"/>
    </location>
</feature>
<dbReference type="InterPro" id="IPR016786">
    <property type="entry name" value="YdeI_bac"/>
</dbReference>
<name>A0A5C6S335_9RHOB</name>
<dbReference type="Pfam" id="PF13376">
    <property type="entry name" value="OmdA"/>
    <property type="match status" value="1"/>
</dbReference>
<dbReference type="Pfam" id="PF08818">
    <property type="entry name" value="DUF1801"/>
    <property type="match status" value="1"/>
</dbReference>
<organism evidence="2 3">
    <name type="scientific">Paracoccus aurantiacus</name>
    <dbReference type="NCBI Taxonomy" id="2599412"/>
    <lineage>
        <taxon>Bacteria</taxon>
        <taxon>Pseudomonadati</taxon>
        <taxon>Pseudomonadota</taxon>
        <taxon>Alphaproteobacteria</taxon>
        <taxon>Rhodobacterales</taxon>
        <taxon>Paracoccaceae</taxon>
        <taxon>Paracoccus</taxon>
    </lineage>
</organism>
<dbReference type="EMBL" id="VOPL01000005">
    <property type="protein sequence ID" value="TXB68032.1"/>
    <property type="molecule type" value="Genomic_DNA"/>
</dbReference>
<dbReference type="InterPro" id="IPR014922">
    <property type="entry name" value="YdhG-like"/>
</dbReference>
<dbReference type="OrthoDB" id="214150at2"/>
<dbReference type="SUPFAM" id="SSF159888">
    <property type="entry name" value="YdhG-like"/>
    <property type="match status" value="1"/>
</dbReference>
<dbReference type="RefSeq" id="WP_147099057.1">
    <property type="nucleotide sequence ID" value="NZ_JBHUFH010000003.1"/>
</dbReference>
<comment type="caution">
    <text evidence="2">The sequence shown here is derived from an EMBL/GenBank/DDBJ whole genome shotgun (WGS) entry which is preliminary data.</text>
</comment>
<gene>
    <name evidence="2" type="ORF">FQV27_12640</name>
</gene>
<reference evidence="2 3" key="1">
    <citation type="submission" date="2019-08" db="EMBL/GenBank/DDBJ databases">
        <authorList>
            <person name="Ye J."/>
        </authorList>
    </citation>
    <scope>NUCLEOTIDE SEQUENCE [LARGE SCALE GENOMIC DNA]</scope>
    <source>
        <strain evidence="2 3">TK008</strain>
    </source>
</reference>
<sequence>MSKTAAKSKPADQVRLDAFFSHLDNWRDELLVLRAILLDCGLTETFKWSSPVYTAHGGNVAIIWGFKDRAALGFFKGVLMNDPEGILEPPGENSRSSRVVNFTDTSQIRAAEKTLRAYIAEAMGIEEKGLKVDLPKDDLEYPDELVDKLDSDDAFRDAFEGLTPGRQRGWVLHFSTAKQSKTRTDRIEKAAPSILAGKGMHDR</sequence>
<protein>
    <recommendedName>
        <fullName evidence="1">YdhG-like domain-containing protein</fullName>
    </recommendedName>
</protein>